<evidence type="ECO:0000256" key="3">
    <source>
        <dbReference type="ARBA" id="ARBA00022643"/>
    </source>
</evidence>
<dbReference type="GO" id="GO:0005737">
    <property type="term" value="C:cytoplasm"/>
    <property type="evidence" value="ECO:0007669"/>
    <property type="project" value="TreeGrafter"/>
</dbReference>
<dbReference type="PANTHER" id="PTHR45936:SF1">
    <property type="entry name" value="TRNA-DIHYDROURIDINE(20) SYNTHASE [NAD(P)+]-LIKE"/>
    <property type="match status" value="1"/>
</dbReference>
<proteinExistence type="predicted"/>
<dbReference type="PROSITE" id="PS01136">
    <property type="entry name" value="UPF0034"/>
    <property type="match status" value="1"/>
</dbReference>
<comment type="catalytic activity">
    <reaction evidence="8">
        <text>a 5,6-dihydrouridine in mRNA + NAD(+) = a uridine in mRNA + NADH + H(+)</text>
        <dbReference type="Rhea" id="RHEA:69851"/>
        <dbReference type="Rhea" id="RHEA-COMP:14658"/>
        <dbReference type="Rhea" id="RHEA-COMP:17789"/>
        <dbReference type="ChEBI" id="CHEBI:15378"/>
        <dbReference type="ChEBI" id="CHEBI:57540"/>
        <dbReference type="ChEBI" id="CHEBI:57945"/>
        <dbReference type="ChEBI" id="CHEBI:65315"/>
        <dbReference type="ChEBI" id="CHEBI:74443"/>
    </reaction>
    <physiologicalReaction direction="right-to-left" evidence="8">
        <dbReference type="Rhea" id="RHEA:69853"/>
    </physiologicalReaction>
</comment>
<accession>J5RNK0</accession>
<keyword evidence="2" id="KW-0285">Flavoprotein</keyword>
<name>J5RNK0_SACK1</name>
<evidence type="ECO:0000256" key="10">
    <source>
        <dbReference type="SAM" id="MobiDB-lite"/>
    </source>
</evidence>
<evidence type="ECO:0000256" key="2">
    <source>
        <dbReference type="ARBA" id="ARBA00022630"/>
    </source>
</evidence>
<evidence type="ECO:0000313" key="12">
    <source>
        <dbReference type="EMBL" id="EJT42226.1"/>
    </source>
</evidence>
<dbReference type="InterPro" id="IPR018517">
    <property type="entry name" value="tRNA_hU_synthase_CS"/>
</dbReference>
<dbReference type="PANTHER" id="PTHR45936">
    <property type="entry name" value="TRNA-DIHYDROURIDINE(20) SYNTHASE [NAD(P)+]-LIKE"/>
    <property type="match status" value="1"/>
</dbReference>
<evidence type="ECO:0000313" key="13">
    <source>
        <dbReference type="Proteomes" id="UP000002753"/>
    </source>
</evidence>
<evidence type="ECO:0000256" key="6">
    <source>
        <dbReference type="ARBA" id="ARBA00023002"/>
    </source>
</evidence>
<dbReference type="STRING" id="226230.J5RNK0"/>
<comment type="caution">
    <text evidence="12">The sequence shown here is derived from an EMBL/GenBank/DDBJ whole genome shotgun (WGS) entry which is preliminary data.</text>
</comment>
<keyword evidence="5" id="KW-0819">tRNA processing</keyword>
<dbReference type="InterPro" id="IPR035587">
    <property type="entry name" value="DUS-like_FMN-bd"/>
</dbReference>
<evidence type="ECO:0000256" key="9">
    <source>
        <dbReference type="ARBA" id="ARBA00049447"/>
    </source>
</evidence>
<dbReference type="CDD" id="cd02801">
    <property type="entry name" value="DUS_like_FMN"/>
    <property type="match status" value="1"/>
</dbReference>
<feature type="compositionally biased region" description="Polar residues" evidence="10">
    <location>
        <begin position="90"/>
        <end position="110"/>
    </location>
</feature>
<evidence type="ECO:0000256" key="5">
    <source>
        <dbReference type="ARBA" id="ARBA00022694"/>
    </source>
</evidence>
<evidence type="ECO:0000256" key="8">
    <source>
        <dbReference type="ARBA" id="ARBA00048342"/>
    </source>
</evidence>
<feature type="domain" description="DUS-like FMN-binding" evidence="11">
    <location>
        <begin position="330"/>
        <end position="435"/>
    </location>
</feature>
<dbReference type="Gene3D" id="3.20.20.70">
    <property type="entry name" value="Aldolase class I"/>
    <property type="match status" value="1"/>
</dbReference>
<keyword evidence="13" id="KW-1185">Reference proteome</keyword>
<keyword evidence="3" id="KW-0288">FMN</keyword>
<feature type="compositionally biased region" description="Low complexity" evidence="10">
    <location>
        <begin position="173"/>
        <end position="184"/>
    </location>
</feature>
<feature type="compositionally biased region" description="Polar residues" evidence="10">
    <location>
        <begin position="135"/>
        <end position="144"/>
    </location>
</feature>
<comment type="cofactor">
    <cofactor evidence="1">
        <name>FMN</name>
        <dbReference type="ChEBI" id="CHEBI:58210"/>
    </cofactor>
</comment>
<keyword evidence="4" id="KW-0507">mRNA processing</keyword>
<evidence type="ECO:0000256" key="4">
    <source>
        <dbReference type="ARBA" id="ARBA00022664"/>
    </source>
</evidence>
<dbReference type="SUPFAM" id="SSF51395">
    <property type="entry name" value="FMN-linked oxidoreductases"/>
    <property type="match status" value="1"/>
</dbReference>
<dbReference type="HOGENOM" id="CLU_598721_0_0_1"/>
<comment type="catalytic activity">
    <reaction evidence="9">
        <text>a 5,6-dihydrouridine in mRNA + NADP(+) = a uridine in mRNA + NADPH + H(+)</text>
        <dbReference type="Rhea" id="RHEA:69855"/>
        <dbReference type="Rhea" id="RHEA-COMP:14658"/>
        <dbReference type="Rhea" id="RHEA-COMP:17789"/>
        <dbReference type="ChEBI" id="CHEBI:15378"/>
        <dbReference type="ChEBI" id="CHEBI:57783"/>
        <dbReference type="ChEBI" id="CHEBI:58349"/>
        <dbReference type="ChEBI" id="CHEBI:65315"/>
        <dbReference type="ChEBI" id="CHEBI:74443"/>
    </reaction>
    <physiologicalReaction direction="right-to-left" evidence="9">
        <dbReference type="Rhea" id="RHEA:69857"/>
    </physiologicalReaction>
</comment>
<evidence type="ECO:0000259" key="11">
    <source>
        <dbReference type="Pfam" id="PF01207"/>
    </source>
</evidence>
<dbReference type="EMBL" id="AACI03001568">
    <property type="protein sequence ID" value="EJT42226.1"/>
    <property type="molecule type" value="Genomic_DNA"/>
</dbReference>
<dbReference type="Pfam" id="PF15700">
    <property type="entry name" value="DUF4667"/>
    <property type="match status" value="1"/>
</dbReference>
<dbReference type="GO" id="GO:0006397">
    <property type="term" value="P:mRNA processing"/>
    <property type="evidence" value="ECO:0007669"/>
    <property type="project" value="UniProtKB-KW"/>
</dbReference>
<organism evidence="12 13">
    <name type="scientific">Saccharomyces kudriavzevii (strain ATCC MYA-4449 / AS 2.2408 / CBS 8840 / NBRC 1802 / NCYC 2889)</name>
    <name type="common">Yeast</name>
    <dbReference type="NCBI Taxonomy" id="226230"/>
    <lineage>
        <taxon>Eukaryota</taxon>
        <taxon>Fungi</taxon>
        <taxon>Dikarya</taxon>
        <taxon>Ascomycota</taxon>
        <taxon>Saccharomycotina</taxon>
        <taxon>Saccharomycetes</taxon>
        <taxon>Saccharomycetales</taxon>
        <taxon>Saccharomycetaceae</taxon>
        <taxon>Saccharomyces</taxon>
    </lineage>
</organism>
<gene>
    <name evidence="12" type="primary">YNR014W</name>
    <name evidence="12" type="ORF">SKUD_118502</name>
</gene>
<dbReference type="AlphaFoldDB" id="J5RNK0"/>
<evidence type="ECO:0000256" key="1">
    <source>
        <dbReference type="ARBA" id="ARBA00001917"/>
    </source>
</evidence>
<keyword evidence="7" id="KW-0520">NAD</keyword>
<dbReference type="InterPro" id="IPR052582">
    <property type="entry name" value="tRNA-DUS-like"/>
</dbReference>
<sequence length="457" mass="49432">MTSTDIKPCAVNIPVSAHITFHYKPVADKSSSSSSSCSSSAAASGACSPRGSSAGLPPALSTDNEIIEAVLNVSGPVAADTTPFKSNYTAASRLTSDPTSPSALPSSRRNSVVPASDFHQCAHHKNFQRRASEPQLPSFSEGSASEMTRSISYAQHSMMFPISDEPVPQTLASSNGSSDPSCSCNRHHTEETPATPSLTRYCLKHYSRERQCRRSVPSPTQHFPSAAFIYTYAHTLLLKYSHHSIDNAFFAALCALLISSPCSKIKYEKKKKKTALKKFRYLARAKHAGNHRHRHTDSMVTYAGKLVLAPMVRAGELPTRLMALAHGADLVWSPEIVDKKLLQCTRRENTTLQTVDYVVPSKAQARPETLVFRTYPKLESSRLIFQIGSASPALAIQAALKVINDVNGIDINAGCPKHFSIHSGMGSALLRTPGHAVPSSCKSWSRTWASPTANPSA</sequence>
<feature type="region of interest" description="Disordered" evidence="10">
    <location>
        <begin position="125"/>
        <end position="144"/>
    </location>
</feature>
<dbReference type="Proteomes" id="UP000002753">
    <property type="component" value="Unassembled WGS sequence"/>
</dbReference>
<dbReference type="Pfam" id="PF01207">
    <property type="entry name" value="Dus"/>
    <property type="match status" value="1"/>
</dbReference>
<dbReference type="GO" id="GO:0017150">
    <property type="term" value="F:tRNA dihydrouridine synthase activity"/>
    <property type="evidence" value="ECO:0007669"/>
    <property type="project" value="InterPro"/>
</dbReference>
<dbReference type="InterPro" id="IPR031426">
    <property type="entry name" value="DUF4667"/>
</dbReference>
<keyword evidence="6" id="KW-0560">Oxidoreductase</keyword>
<reference evidence="12 13" key="1">
    <citation type="journal article" date="2003" name="Science">
        <title>Finding functional features in Saccharomyces genomes by phylogenetic footprinting.</title>
        <authorList>
            <person name="Cliften P.F."/>
            <person name="Sudarsanam P."/>
            <person name="Desikan A."/>
            <person name="Fulton L."/>
            <person name="Fulton B."/>
            <person name="Majors J."/>
            <person name="Waterston R."/>
            <person name="Cohen B.A."/>
            <person name="Johnston M."/>
        </authorList>
    </citation>
    <scope>NUCLEOTIDE SEQUENCE [LARGE SCALE GENOMIC DNA]</scope>
    <source>
        <strain evidence="13">ATCC MYA-4449 / AS 2.2408 / CBS 8840 / NBRC 1802 / NCYC 2889</strain>
    </source>
</reference>
<reference evidence="13" key="2">
    <citation type="journal article" date="2011" name="G3 (Bethesda)">
        <title>The awesome power of yeast evolutionary genetics: New genome sequences and strain resources for the Saccharomyces sensu stricto genus.</title>
        <authorList>
            <person name="Scannell D.R."/>
            <person name="Zill O.A."/>
            <person name="Rokas A."/>
            <person name="Payen C."/>
            <person name="Dunham M.J."/>
            <person name="Eisen M.B."/>
            <person name="Rine J."/>
            <person name="Johnston M."/>
            <person name="Hittinger C.T."/>
        </authorList>
    </citation>
    <scope>GENOME REANNOTATION</scope>
    <source>
        <strain evidence="13">ATCC MYA-4449 / AS 2.2408 / CBS 8840 / NBRC 1802 / NCYC 2889</strain>
    </source>
</reference>
<feature type="region of interest" description="Disordered" evidence="10">
    <location>
        <begin position="164"/>
        <end position="193"/>
    </location>
</feature>
<evidence type="ECO:0000256" key="7">
    <source>
        <dbReference type="ARBA" id="ARBA00023027"/>
    </source>
</evidence>
<feature type="region of interest" description="Disordered" evidence="10">
    <location>
        <begin position="90"/>
        <end position="113"/>
    </location>
</feature>
<dbReference type="GO" id="GO:0050660">
    <property type="term" value="F:flavin adenine dinucleotide binding"/>
    <property type="evidence" value="ECO:0007669"/>
    <property type="project" value="InterPro"/>
</dbReference>
<protein>
    <submittedName>
        <fullName evidence="12">YNR014W-like protein</fullName>
    </submittedName>
</protein>
<dbReference type="InterPro" id="IPR013785">
    <property type="entry name" value="Aldolase_TIM"/>
</dbReference>